<dbReference type="GO" id="GO:0003677">
    <property type="term" value="F:DNA binding"/>
    <property type="evidence" value="ECO:0007669"/>
    <property type="project" value="UniProtKB-KW"/>
</dbReference>
<accession>A0A3P1BT76</accession>
<dbReference type="InterPro" id="IPR003313">
    <property type="entry name" value="AraC-bd"/>
</dbReference>
<evidence type="ECO:0000256" key="2">
    <source>
        <dbReference type="SAM" id="MobiDB-lite"/>
    </source>
</evidence>
<evidence type="ECO:0000313" key="4">
    <source>
        <dbReference type="EMBL" id="RRB04320.1"/>
    </source>
</evidence>
<keyword evidence="5" id="KW-1185">Reference proteome</keyword>
<proteinExistence type="predicted"/>
<dbReference type="OrthoDB" id="2569619at2"/>
<organism evidence="4 5">
    <name type="scientific">Larkinella rosea</name>
    <dbReference type="NCBI Taxonomy" id="2025312"/>
    <lineage>
        <taxon>Bacteria</taxon>
        <taxon>Pseudomonadati</taxon>
        <taxon>Bacteroidota</taxon>
        <taxon>Cytophagia</taxon>
        <taxon>Cytophagales</taxon>
        <taxon>Spirosomataceae</taxon>
        <taxon>Larkinella</taxon>
    </lineage>
</organism>
<evidence type="ECO:0000259" key="3">
    <source>
        <dbReference type="Pfam" id="PF02311"/>
    </source>
</evidence>
<evidence type="ECO:0000256" key="1">
    <source>
        <dbReference type="ARBA" id="ARBA00023125"/>
    </source>
</evidence>
<keyword evidence="1" id="KW-0238">DNA-binding</keyword>
<sequence length="94" mass="10698">METSQWTFPVQTHDFYQLIVVRGETGFHTINGNRFPYMPGDVFLLGIPPSDENVSARKQTKSDESSLDKTEKTGYLSGILNQKQAVFILQKNLF</sequence>
<dbReference type="SUPFAM" id="SSF51215">
    <property type="entry name" value="Regulatory protein AraC"/>
    <property type="match status" value="1"/>
</dbReference>
<reference evidence="4 5" key="1">
    <citation type="submission" date="2018-11" db="EMBL/GenBank/DDBJ databases">
        <authorList>
            <person name="Zhou Z."/>
            <person name="Wang G."/>
        </authorList>
    </citation>
    <scope>NUCLEOTIDE SEQUENCE [LARGE SCALE GENOMIC DNA]</scope>
    <source>
        <strain evidence="4 5">KCTC52004</strain>
    </source>
</reference>
<dbReference type="Proteomes" id="UP000271925">
    <property type="component" value="Unassembled WGS sequence"/>
</dbReference>
<dbReference type="EMBL" id="RQJO01000008">
    <property type="protein sequence ID" value="RRB04320.1"/>
    <property type="molecule type" value="Genomic_DNA"/>
</dbReference>
<name>A0A3P1BT76_9BACT</name>
<dbReference type="GO" id="GO:0006355">
    <property type="term" value="P:regulation of DNA-templated transcription"/>
    <property type="evidence" value="ECO:0007669"/>
    <property type="project" value="InterPro"/>
</dbReference>
<feature type="compositionally biased region" description="Basic and acidic residues" evidence="2">
    <location>
        <begin position="60"/>
        <end position="70"/>
    </location>
</feature>
<protein>
    <recommendedName>
        <fullName evidence="3">AraC-type arabinose-binding/dimerisation domain-containing protein</fullName>
    </recommendedName>
</protein>
<gene>
    <name evidence="4" type="ORF">EHT25_12475</name>
</gene>
<dbReference type="AlphaFoldDB" id="A0A3P1BT76"/>
<evidence type="ECO:0000313" key="5">
    <source>
        <dbReference type="Proteomes" id="UP000271925"/>
    </source>
</evidence>
<comment type="caution">
    <text evidence="4">The sequence shown here is derived from an EMBL/GenBank/DDBJ whole genome shotgun (WGS) entry which is preliminary data.</text>
</comment>
<feature type="region of interest" description="Disordered" evidence="2">
    <location>
        <begin position="51"/>
        <end position="70"/>
    </location>
</feature>
<dbReference type="Pfam" id="PF02311">
    <property type="entry name" value="AraC_binding"/>
    <property type="match status" value="1"/>
</dbReference>
<dbReference type="RefSeq" id="WP_124874927.1">
    <property type="nucleotide sequence ID" value="NZ_RQJO01000008.1"/>
</dbReference>
<feature type="domain" description="AraC-type arabinose-binding/dimerisation" evidence="3">
    <location>
        <begin position="4"/>
        <end position="45"/>
    </location>
</feature>
<dbReference type="InterPro" id="IPR037923">
    <property type="entry name" value="HTH-like"/>
</dbReference>